<keyword evidence="8 11" id="KW-0460">Magnesium</keyword>
<dbReference type="SMART" id="SM00852">
    <property type="entry name" value="MoCF_biosynth"/>
    <property type="match status" value="1"/>
</dbReference>
<dbReference type="Gene3D" id="2.170.190.11">
    <property type="entry name" value="Molybdopterin biosynthesis moea protein, domain 3"/>
    <property type="match status" value="1"/>
</dbReference>
<dbReference type="InterPro" id="IPR001453">
    <property type="entry name" value="MoaB/Mog_dom"/>
</dbReference>
<dbReference type="PANTHER" id="PTHR10192:SF5">
    <property type="entry name" value="GEPHYRIN"/>
    <property type="match status" value="1"/>
</dbReference>
<organism evidence="13 14">
    <name type="scientific">Lyngbya confervoides BDU141951</name>
    <dbReference type="NCBI Taxonomy" id="1574623"/>
    <lineage>
        <taxon>Bacteria</taxon>
        <taxon>Bacillati</taxon>
        <taxon>Cyanobacteriota</taxon>
        <taxon>Cyanophyceae</taxon>
        <taxon>Oscillatoriophycideae</taxon>
        <taxon>Oscillatoriales</taxon>
        <taxon>Microcoleaceae</taxon>
        <taxon>Lyngbya</taxon>
    </lineage>
</organism>
<evidence type="ECO:0000256" key="9">
    <source>
        <dbReference type="ARBA" id="ARBA00023150"/>
    </source>
</evidence>
<dbReference type="Pfam" id="PF00994">
    <property type="entry name" value="MoCF_biosynth"/>
    <property type="match status" value="1"/>
</dbReference>
<evidence type="ECO:0000256" key="3">
    <source>
        <dbReference type="ARBA" id="ARBA00005046"/>
    </source>
</evidence>
<dbReference type="EC" id="2.10.1.1" evidence="11"/>
<dbReference type="GO" id="GO:0046872">
    <property type="term" value="F:metal ion binding"/>
    <property type="evidence" value="ECO:0007669"/>
    <property type="project" value="UniProtKB-UniRule"/>
</dbReference>
<reference evidence="13 14" key="1">
    <citation type="journal article" date="2015" name="Genome Announc.">
        <title>Draft Genome Sequence of Filamentous Marine Cyanobacterium Lyngbya confervoides Strain BDU141951.</title>
        <authorList>
            <person name="Chandrababunaidu M.M."/>
            <person name="Sen D."/>
            <person name="Tripathy S."/>
        </authorList>
    </citation>
    <scope>NUCLEOTIDE SEQUENCE [LARGE SCALE GENOMIC DNA]</scope>
    <source>
        <strain evidence="13 14">BDU141951</strain>
    </source>
</reference>
<dbReference type="CDD" id="cd00887">
    <property type="entry name" value="MoeA"/>
    <property type="match status" value="1"/>
</dbReference>
<dbReference type="SUPFAM" id="SSF63882">
    <property type="entry name" value="MoeA N-terminal region -like"/>
    <property type="match status" value="1"/>
</dbReference>
<dbReference type="InterPro" id="IPR036135">
    <property type="entry name" value="MoeA_linker/N_sf"/>
</dbReference>
<comment type="similarity">
    <text evidence="4 11">Belongs to the MoeA family.</text>
</comment>
<evidence type="ECO:0000313" key="13">
    <source>
        <dbReference type="EMBL" id="MCM1985206.1"/>
    </source>
</evidence>
<dbReference type="AlphaFoldDB" id="A0ABD4T9B3"/>
<dbReference type="GO" id="GO:0006777">
    <property type="term" value="P:Mo-molybdopterin cofactor biosynthetic process"/>
    <property type="evidence" value="ECO:0007669"/>
    <property type="project" value="UniProtKB-UniRule"/>
</dbReference>
<keyword evidence="9 11" id="KW-0501">Molybdenum cofactor biosynthesis</keyword>
<dbReference type="InterPro" id="IPR005111">
    <property type="entry name" value="MoeA_C_domain_IV"/>
</dbReference>
<dbReference type="InterPro" id="IPR036688">
    <property type="entry name" value="MoeA_C_domain_IV_sf"/>
</dbReference>
<dbReference type="InterPro" id="IPR008284">
    <property type="entry name" value="MoCF_biosynth_CS"/>
</dbReference>
<evidence type="ECO:0000256" key="6">
    <source>
        <dbReference type="ARBA" id="ARBA00022679"/>
    </source>
</evidence>
<evidence type="ECO:0000256" key="7">
    <source>
        <dbReference type="ARBA" id="ARBA00022723"/>
    </source>
</evidence>
<evidence type="ECO:0000256" key="10">
    <source>
        <dbReference type="ARBA" id="ARBA00047317"/>
    </source>
</evidence>
<comment type="cofactor">
    <cofactor evidence="1 11">
        <name>Mg(2+)</name>
        <dbReference type="ChEBI" id="CHEBI:18420"/>
    </cofactor>
</comment>
<dbReference type="SUPFAM" id="SSF53218">
    <property type="entry name" value="Molybdenum cofactor biosynthesis proteins"/>
    <property type="match status" value="1"/>
</dbReference>
<evidence type="ECO:0000256" key="4">
    <source>
        <dbReference type="ARBA" id="ARBA00010763"/>
    </source>
</evidence>
<dbReference type="PANTHER" id="PTHR10192">
    <property type="entry name" value="MOLYBDOPTERIN BIOSYNTHESIS PROTEIN"/>
    <property type="match status" value="1"/>
</dbReference>
<evidence type="ECO:0000256" key="11">
    <source>
        <dbReference type="RuleBase" id="RU365090"/>
    </source>
</evidence>
<dbReference type="InterPro" id="IPR038987">
    <property type="entry name" value="MoeA-like"/>
</dbReference>
<dbReference type="FunFam" id="3.40.980.10:FF:000004">
    <property type="entry name" value="Molybdopterin molybdenumtransferase"/>
    <property type="match status" value="1"/>
</dbReference>
<dbReference type="FunFam" id="2.170.190.11:FF:000004">
    <property type="entry name" value="Molybdopterin molybdenumtransferase"/>
    <property type="match status" value="1"/>
</dbReference>
<keyword evidence="7 11" id="KW-0479">Metal-binding</keyword>
<feature type="domain" description="MoaB/Mog" evidence="12">
    <location>
        <begin position="180"/>
        <end position="324"/>
    </location>
</feature>
<gene>
    <name evidence="13" type="ORF">QQ91_0020525</name>
</gene>
<sequence>MLTVAQAFDRVIREVHPLRDQEQVSIPAALGRILASAVRGSADVPAWDNSAMDGYAIAAADLHGESDTTPQLLQVVMEIPAGVAPDRSLASGQAARIFTGAMLPQGADTIVMQEDTQRTGNQVQILRRPQPGAFVRRRGSYYQAGSPLLEAGIKLGPADLAVLATVQCCDVPVLRQPRVALVSTGNELVAPEQPLQPGQIVDSNRYILSALVQESGAIAQHFQTVGDQLSEVTETIAEALAAADIVISTGGVSVGDYDYVDQALQRLGGKLHFQSVAMKPGKPLTFATFEFDQAQRPVLFFGLPGNPVSAPVGFWRFVQPALRKCAGLKQGVGPDFVQAIALESLASGGGRETYVWGHLDWDRGHYQFRPAPGHQISGNLINLAQTNALGVLSCDRPQIRAGESMTVMRI</sequence>
<comment type="catalytic activity">
    <reaction evidence="10">
        <text>adenylyl-molybdopterin + molybdate = Mo-molybdopterin + AMP + H(+)</text>
        <dbReference type="Rhea" id="RHEA:35047"/>
        <dbReference type="ChEBI" id="CHEBI:15378"/>
        <dbReference type="ChEBI" id="CHEBI:36264"/>
        <dbReference type="ChEBI" id="CHEBI:62727"/>
        <dbReference type="ChEBI" id="CHEBI:71302"/>
        <dbReference type="ChEBI" id="CHEBI:456215"/>
        <dbReference type="EC" id="2.10.1.1"/>
    </reaction>
</comment>
<dbReference type="Gene3D" id="3.90.105.10">
    <property type="entry name" value="Molybdopterin biosynthesis moea protein, domain 2"/>
    <property type="match status" value="1"/>
</dbReference>
<dbReference type="Gene3D" id="3.40.980.10">
    <property type="entry name" value="MoaB/Mog-like domain"/>
    <property type="match status" value="1"/>
</dbReference>
<comment type="function">
    <text evidence="2 11">Catalyzes the insertion of molybdate into adenylated molybdopterin with the concomitant release of AMP.</text>
</comment>
<dbReference type="NCBIfam" id="NF045515">
    <property type="entry name" value="Glp_gephyrin"/>
    <property type="match status" value="1"/>
</dbReference>
<evidence type="ECO:0000256" key="1">
    <source>
        <dbReference type="ARBA" id="ARBA00001946"/>
    </source>
</evidence>
<evidence type="ECO:0000256" key="2">
    <source>
        <dbReference type="ARBA" id="ARBA00002901"/>
    </source>
</evidence>
<comment type="caution">
    <text evidence="13">The sequence shown here is derived from an EMBL/GenBank/DDBJ whole genome shotgun (WGS) entry which is preliminary data.</text>
</comment>
<dbReference type="GO" id="GO:0061599">
    <property type="term" value="F:molybdopterin molybdotransferase activity"/>
    <property type="evidence" value="ECO:0007669"/>
    <property type="project" value="UniProtKB-UniRule"/>
</dbReference>
<dbReference type="Pfam" id="PF03453">
    <property type="entry name" value="MoeA_N"/>
    <property type="match status" value="1"/>
</dbReference>
<dbReference type="InterPro" id="IPR005110">
    <property type="entry name" value="MoeA_linker/N"/>
</dbReference>
<keyword evidence="14" id="KW-1185">Reference proteome</keyword>
<comment type="pathway">
    <text evidence="3 11">Cofactor biosynthesis; molybdopterin biosynthesis.</text>
</comment>
<evidence type="ECO:0000256" key="5">
    <source>
        <dbReference type="ARBA" id="ARBA00022505"/>
    </source>
</evidence>
<evidence type="ECO:0000256" key="8">
    <source>
        <dbReference type="ARBA" id="ARBA00022842"/>
    </source>
</evidence>
<dbReference type="PROSITE" id="PS01079">
    <property type="entry name" value="MOCF_BIOSYNTHESIS_2"/>
    <property type="match status" value="1"/>
</dbReference>
<dbReference type="SUPFAM" id="SSF63867">
    <property type="entry name" value="MoeA C-terminal domain-like"/>
    <property type="match status" value="1"/>
</dbReference>
<dbReference type="RefSeq" id="WP_166277978.1">
    <property type="nucleotide sequence ID" value="NZ_JTHE03000116.1"/>
</dbReference>
<evidence type="ECO:0000259" key="12">
    <source>
        <dbReference type="SMART" id="SM00852"/>
    </source>
</evidence>
<accession>A0ABD4T9B3</accession>
<protein>
    <recommendedName>
        <fullName evidence="11">Molybdopterin molybdenumtransferase</fullName>
        <ecNumber evidence="11">2.10.1.1</ecNumber>
    </recommendedName>
</protein>
<keyword evidence="5 11" id="KW-0500">Molybdenum</keyword>
<dbReference type="EMBL" id="JTHE03000116">
    <property type="protein sequence ID" value="MCM1985206.1"/>
    <property type="molecule type" value="Genomic_DNA"/>
</dbReference>
<proteinExistence type="inferred from homology"/>
<dbReference type="Pfam" id="PF03454">
    <property type="entry name" value="MoeA_C"/>
    <property type="match status" value="1"/>
</dbReference>
<keyword evidence="6 11" id="KW-0808">Transferase</keyword>
<dbReference type="Proteomes" id="UP000031561">
    <property type="component" value="Unassembled WGS sequence"/>
</dbReference>
<dbReference type="NCBIfam" id="TIGR00177">
    <property type="entry name" value="molyb_syn"/>
    <property type="match status" value="1"/>
</dbReference>
<evidence type="ECO:0000313" key="14">
    <source>
        <dbReference type="Proteomes" id="UP000031561"/>
    </source>
</evidence>
<dbReference type="Gene3D" id="2.40.340.10">
    <property type="entry name" value="MoeA, C-terminal, domain IV"/>
    <property type="match status" value="1"/>
</dbReference>
<dbReference type="InterPro" id="IPR036425">
    <property type="entry name" value="MoaB/Mog-like_dom_sf"/>
</dbReference>
<name>A0ABD4T9B3_9CYAN</name>